<protein>
    <submittedName>
        <fullName evidence="8">MFS transporter</fullName>
    </submittedName>
</protein>
<keyword evidence="5 7" id="KW-1133">Transmembrane helix</keyword>
<feature type="transmembrane region" description="Helical" evidence="7">
    <location>
        <begin position="5"/>
        <end position="24"/>
    </location>
</feature>
<dbReference type="SUPFAM" id="SSF103473">
    <property type="entry name" value="MFS general substrate transporter"/>
    <property type="match status" value="1"/>
</dbReference>
<evidence type="ECO:0000256" key="7">
    <source>
        <dbReference type="SAM" id="Phobius"/>
    </source>
</evidence>
<evidence type="ECO:0000313" key="9">
    <source>
        <dbReference type="Proteomes" id="UP001595701"/>
    </source>
</evidence>
<evidence type="ECO:0000256" key="1">
    <source>
        <dbReference type="ARBA" id="ARBA00004651"/>
    </source>
</evidence>
<dbReference type="PANTHER" id="PTHR23517:SF2">
    <property type="entry name" value="MULTIDRUG RESISTANCE PROTEIN MDTH"/>
    <property type="match status" value="1"/>
</dbReference>
<sequence length="405" mass="41063">MVGNYLVDSLGTGLFLTGGVAFFIKVVGLTPVQVGLGFSLASLLTFFASVPTGWLADRMDARKLLIVVHLVEAVLFCLYPLAHSFLGFVLVACATSVAIRAASTVRAAVTGAVLEPERRVAGRAYLRSVFNAGFAGGSAMAAWALADESNLACELVILGNAFSYLLAALTLIPVPPVPPKPRPAGASKAPALKDVPFVLLTLVNGILSINGIVLTLALPLMIVSGHGIPRPLAGLFVTANTVLVVLFQVRLSRNTDTVEGGARAQRKAGILFALSCCGIAAAATTHMPAIAIICLVVAVLVLTAGELLQMAGSWGISYGLAPEHARGEYLGVYALGAAFAETAGPAATTSLGVGQGTVGWLMIAAVFLLAGLAVGPLAGKALASLRSAAPGDGVQEAAVATGGAA</sequence>
<comment type="caution">
    <text evidence="8">The sequence shown here is derived from an EMBL/GenBank/DDBJ whole genome shotgun (WGS) entry which is preliminary data.</text>
</comment>
<dbReference type="RefSeq" id="WP_310770328.1">
    <property type="nucleotide sequence ID" value="NZ_JBHRWR010000009.1"/>
</dbReference>
<dbReference type="InterPro" id="IPR011701">
    <property type="entry name" value="MFS"/>
</dbReference>
<feature type="transmembrane region" description="Helical" evidence="7">
    <location>
        <begin position="64"/>
        <end position="82"/>
    </location>
</feature>
<dbReference type="Proteomes" id="UP001595701">
    <property type="component" value="Unassembled WGS sequence"/>
</dbReference>
<feature type="transmembrane region" description="Helical" evidence="7">
    <location>
        <begin position="290"/>
        <end position="308"/>
    </location>
</feature>
<name>A0ABV7SB58_9ACTN</name>
<feature type="transmembrane region" description="Helical" evidence="7">
    <location>
        <begin position="228"/>
        <end position="247"/>
    </location>
</feature>
<evidence type="ECO:0000313" key="8">
    <source>
        <dbReference type="EMBL" id="MFC3574142.1"/>
    </source>
</evidence>
<feature type="transmembrane region" description="Helical" evidence="7">
    <location>
        <begin position="36"/>
        <end position="57"/>
    </location>
</feature>
<feature type="transmembrane region" description="Helical" evidence="7">
    <location>
        <begin position="329"/>
        <end position="347"/>
    </location>
</feature>
<reference evidence="9" key="1">
    <citation type="journal article" date="2019" name="Int. J. Syst. Evol. Microbiol.">
        <title>The Global Catalogue of Microorganisms (GCM) 10K type strain sequencing project: providing services to taxonomists for standard genome sequencing and annotation.</title>
        <authorList>
            <consortium name="The Broad Institute Genomics Platform"/>
            <consortium name="The Broad Institute Genome Sequencing Center for Infectious Disease"/>
            <person name="Wu L."/>
            <person name="Ma J."/>
        </authorList>
    </citation>
    <scope>NUCLEOTIDE SEQUENCE [LARGE SCALE GENOMIC DNA]</scope>
    <source>
        <strain evidence="9">CGMCC 4.7035</strain>
    </source>
</reference>
<gene>
    <name evidence="8" type="ORF">ACFOZ0_12825</name>
</gene>
<evidence type="ECO:0000256" key="2">
    <source>
        <dbReference type="ARBA" id="ARBA00022448"/>
    </source>
</evidence>
<evidence type="ECO:0000256" key="3">
    <source>
        <dbReference type="ARBA" id="ARBA00022475"/>
    </source>
</evidence>
<feature type="transmembrane region" description="Helical" evidence="7">
    <location>
        <begin position="197"/>
        <end position="222"/>
    </location>
</feature>
<keyword evidence="9" id="KW-1185">Reference proteome</keyword>
<feature type="transmembrane region" description="Helical" evidence="7">
    <location>
        <begin position="268"/>
        <end position="284"/>
    </location>
</feature>
<comment type="subcellular location">
    <subcellularLocation>
        <location evidence="1">Cell membrane</location>
        <topology evidence="1">Multi-pass membrane protein</topology>
    </subcellularLocation>
</comment>
<evidence type="ECO:0000256" key="6">
    <source>
        <dbReference type="ARBA" id="ARBA00023136"/>
    </source>
</evidence>
<dbReference type="PANTHER" id="PTHR23517">
    <property type="entry name" value="RESISTANCE PROTEIN MDTM, PUTATIVE-RELATED-RELATED"/>
    <property type="match status" value="1"/>
</dbReference>
<accession>A0ABV7SB58</accession>
<keyword evidence="4 7" id="KW-0812">Transmembrane</keyword>
<feature type="transmembrane region" description="Helical" evidence="7">
    <location>
        <begin position="157"/>
        <end position="177"/>
    </location>
</feature>
<dbReference type="EMBL" id="JBHRWR010000009">
    <property type="protein sequence ID" value="MFC3574142.1"/>
    <property type="molecule type" value="Genomic_DNA"/>
</dbReference>
<feature type="transmembrane region" description="Helical" evidence="7">
    <location>
        <begin position="359"/>
        <end position="378"/>
    </location>
</feature>
<keyword evidence="3" id="KW-1003">Cell membrane</keyword>
<feature type="transmembrane region" description="Helical" evidence="7">
    <location>
        <begin position="125"/>
        <end position="145"/>
    </location>
</feature>
<dbReference type="Pfam" id="PF07690">
    <property type="entry name" value="MFS_1"/>
    <property type="match status" value="1"/>
</dbReference>
<organism evidence="8 9">
    <name type="scientific">Streptomyces yaanensis</name>
    <dbReference type="NCBI Taxonomy" id="1142239"/>
    <lineage>
        <taxon>Bacteria</taxon>
        <taxon>Bacillati</taxon>
        <taxon>Actinomycetota</taxon>
        <taxon>Actinomycetes</taxon>
        <taxon>Kitasatosporales</taxon>
        <taxon>Streptomycetaceae</taxon>
        <taxon>Streptomyces</taxon>
    </lineage>
</organism>
<keyword evidence="6 7" id="KW-0472">Membrane</keyword>
<evidence type="ECO:0000256" key="5">
    <source>
        <dbReference type="ARBA" id="ARBA00022989"/>
    </source>
</evidence>
<dbReference type="Gene3D" id="1.20.1250.20">
    <property type="entry name" value="MFS general substrate transporter like domains"/>
    <property type="match status" value="1"/>
</dbReference>
<dbReference type="InterPro" id="IPR050171">
    <property type="entry name" value="MFS_Transporters"/>
</dbReference>
<proteinExistence type="predicted"/>
<dbReference type="InterPro" id="IPR036259">
    <property type="entry name" value="MFS_trans_sf"/>
</dbReference>
<evidence type="ECO:0000256" key="4">
    <source>
        <dbReference type="ARBA" id="ARBA00022692"/>
    </source>
</evidence>
<keyword evidence="2" id="KW-0813">Transport</keyword>